<dbReference type="KEGG" id="hsal:JMJ58_02515"/>
<accession>A0A8T8E2R2</accession>
<dbReference type="PANTHER" id="PTHR43751:SF3">
    <property type="entry name" value="SULFATASE N-TERMINAL DOMAIN-CONTAINING PROTEIN"/>
    <property type="match status" value="1"/>
</dbReference>
<feature type="domain" description="Sulfatase N-terminal" evidence="2">
    <location>
        <begin position="38"/>
        <end position="337"/>
    </location>
</feature>
<dbReference type="Pfam" id="PF00884">
    <property type="entry name" value="Sulfatase"/>
    <property type="match status" value="1"/>
</dbReference>
<gene>
    <name evidence="3" type="ORF">JMJ58_02515</name>
</gene>
<feature type="region of interest" description="Disordered" evidence="1">
    <location>
        <begin position="100"/>
        <end position="120"/>
    </location>
</feature>
<dbReference type="CDD" id="cd16148">
    <property type="entry name" value="sulfatase_like"/>
    <property type="match status" value="1"/>
</dbReference>
<dbReference type="InterPro" id="IPR000917">
    <property type="entry name" value="Sulfatase_N"/>
</dbReference>
<proteinExistence type="predicted"/>
<dbReference type="PANTHER" id="PTHR43751">
    <property type="entry name" value="SULFATASE"/>
    <property type="match status" value="1"/>
</dbReference>
<dbReference type="SUPFAM" id="SSF53649">
    <property type="entry name" value="Alkaline phosphatase-like"/>
    <property type="match status" value="1"/>
</dbReference>
<dbReference type="OrthoDB" id="102174at2157"/>
<dbReference type="EMBL" id="CP069188">
    <property type="protein sequence ID" value="QRV15796.1"/>
    <property type="molecule type" value="Genomic_DNA"/>
</dbReference>
<keyword evidence="4" id="KW-1185">Reference proteome</keyword>
<protein>
    <submittedName>
        <fullName evidence="3">Sulfatase</fullName>
    </submittedName>
</protein>
<sequence length="441" mass="49106">MIKEFARSGLDRFRRLKNRIAYASRTSNVPAPTLDEKQNVLVITVDCLRNDRVSQTGYQRDTTPFIDSLASFTPAVAAAPWTFSSVPSILTGLHPHNHGAAYADDSSRNQDLTNPPNGIREDVDTLAELLASSGYKTKFITAIGTAAVPIEGRFKSVERCHDANAETVLSKIKDWWNGRSDPKFGYAQLGDLHEPLHEPETTPFGRIPDIDGIDRWRFTSGDIQSQEFEQYRSARGLLYDTLVRYIDEQIESVFDELKELDDTLVIITSDHGEEFWEYKEFEEENFEDSRGLSGVGHGHALVPPVVEVPIATNIDGLPSTESRRSTTDIVPTILHELGADPPITFDGNPLQDASHEDKPVLSQEIAYGPNQISVTDGDDHLIYVPVDDRSMLLDFETGDSIVDPDLEARLLEHVPQERVTGSDVNLSEDVQARLSDLGYAE</sequence>
<dbReference type="RefSeq" id="WP_204748233.1">
    <property type="nucleotide sequence ID" value="NZ_CP069188.1"/>
</dbReference>
<dbReference type="Proteomes" id="UP000637819">
    <property type="component" value="Chromosome"/>
</dbReference>
<dbReference type="InterPro" id="IPR017850">
    <property type="entry name" value="Alkaline_phosphatase_core_sf"/>
</dbReference>
<evidence type="ECO:0000256" key="1">
    <source>
        <dbReference type="SAM" id="MobiDB-lite"/>
    </source>
</evidence>
<evidence type="ECO:0000259" key="2">
    <source>
        <dbReference type="Pfam" id="PF00884"/>
    </source>
</evidence>
<dbReference type="Gene3D" id="3.40.720.10">
    <property type="entry name" value="Alkaline Phosphatase, subunit A"/>
    <property type="match status" value="1"/>
</dbReference>
<evidence type="ECO:0000313" key="4">
    <source>
        <dbReference type="Proteomes" id="UP000637819"/>
    </source>
</evidence>
<dbReference type="InterPro" id="IPR052701">
    <property type="entry name" value="GAG_Ulvan_Degrading_Sulfatases"/>
</dbReference>
<dbReference type="AlphaFoldDB" id="A0A8T8E2R2"/>
<dbReference type="GeneID" id="62873961"/>
<name>A0A8T8E2R2_9EURY</name>
<reference evidence="3 4" key="1">
    <citation type="submission" date="2021-01" db="EMBL/GenBank/DDBJ databases">
        <title>Genome Sequence and Methylation Pattern of Haloterrigena salifodinae BOL5-1, An Extremely Halophilic Archaeon from a Bolivian Salt Mine.</title>
        <authorList>
            <person name="DasSarma P."/>
            <person name="Anton B.P."/>
            <person name="DasSarma S.L."/>
            <person name="von Ehrenheim H.A.L."/>
            <person name="Martinez F.L."/>
            <person name="Guzman D."/>
            <person name="Roberts R.J."/>
            <person name="DasSarma S."/>
        </authorList>
    </citation>
    <scope>NUCLEOTIDE SEQUENCE [LARGE SCALE GENOMIC DNA]</scope>
    <source>
        <strain evidence="3 4">BOL5-1</strain>
    </source>
</reference>
<organism evidence="3 4">
    <name type="scientific">Haloterrigena salifodinae</name>
    <dbReference type="NCBI Taxonomy" id="2675099"/>
    <lineage>
        <taxon>Archaea</taxon>
        <taxon>Methanobacteriati</taxon>
        <taxon>Methanobacteriota</taxon>
        <taxon>Stenosarchaea group</taxon>
        <taxon>Halobacteria</taxon>
        <taxon>Halobacteriales</taxon>
        <taxon>Natrialbaceae</taxon>
        <taxon>Haloterrigena</taxon>
    </lineage>
</organism>
<evidence type="ECO:0000313" key="3">
    <source>
        <dbReference type="EMBL" id="QRV15796.1"/>
    </source>
</evidence>